<reference evidence="4" key="1">
    <citation type="submission" date="2025-08" db="UniProtKB">
        <authorList>
            <consortium name="RefSeq"/>
        </authorList>
    </citation>
    <scope>IDENTIFICATION</scope>
    <source>
        <tissue evidence="4">Whole sample</tissue>
    </source>
</reference>
<keyword evidence="3" id="KW-1185">Reference proteome</keyword>
<proteinExistence type="predicted"/>
<evidence type="ECO:0000256" key="1">
    <source>
        <dbReference type="SAM" id="MobiDB-lite"/>
    </source>
</evidence>
<dbReference type="Proteomes" id="UP000694844">
    <property type="component" value="Chromosome 7"/>
</dbReference>
<sequence>MHIMIYTVENMEYRIEFTRCLTSVIEPLVFLFCLSSVNIAGSSVCKASLPTIRDVEKCPITADDWVFAAKKKHCDEIASSQKCVPDSDKFVYHCLVNKNRMGFVEVCAPIWILTGFCGFYDTDAGRIYNDVNKDCTKFDESPCPKRFNSSDIYKYTGCFDITEEDKKVQSFTSSEQHLPSLISSEQHLPWLISNTVIAVISLITSVIILLVAIAFLYQRSRKKNVQRQNDPERRDSTTPLTTNVQSQSDVSKTPVKTNASEDVQTDPASELDSFLSNDRDNPGERSDSLRTLASDFSPHGGSNNLKRTVEEEGEREESGSTSSAAYSLANPQRKYRRRKRRR</sequence>
<feature type="region of interest" description="Disordered" evidence="1">
    <location>
        <begin position="222"/>
        <end position="342"/>
    </location>
</feature>
<dbReference type="RefSeq" id="XP_022290810.1">
    <property type="nucleotide sequence ID" value="XM_022435102.1"/>
</dbReference>
<dbReference type="OrthoDB" id="10572637at2759"/>
<organism evidence="3 4">
    <name type="scientific">Crassostrea virginica</name>
    <name type="common">Eastern oyster</name>
    <dbReference type="NCBI Taxonomy" id="6565"/>
    <lineage>
        <taxon>Eukaryota</taxon>
        <taxon>Metazoa</taxon>
        <taxon>Spiralia</taxon>
        <taxon>Lophotrochozoa</taxon>
        <taxon>Mollusca</taxon>
        <taxon>Bivalvia</taxon>
        <taxon>Autobranchia</taxon>
        <taxon>Pteriomorphia</taxon>
        <taxon>Ostreida</taxon>
        <taxon>Ostreoidea</taxon>
        <taxon>Ostreidae</taxon>
        <taxon>Crassostrea</taxon>
    </lineage>
</organism>
<evidence type="ECO:0000313" key="3">
    <source>
        <dbReference type="Proteomes" id="UP000694844"/>
    </source>
</evidence>
<dbReference type="AlphaFoldDB" id="A0A8B8AI13"/>
<protein>
    <submittedName>
        <fullName evidence="4">Uncharacterized protein LOC111102397 isoform X1</fullName>
    </submittedName>
</protein>
<keyword evidence="2" id="KW-0472">Membrane</keyword>
<keyword evidence="2" id="KW-0812">Transmembrane</keyword>
<dbReference type="GeneID" id="111102397"/>
<accession>A0A8B8AI13</accession>
<evidence type="ECO:0000313" key="4">
    <source>
        <dbReference type="RefSeq" id="XP_022290810.1"/>
    </source>
</evidence>
<feature type="compositionally biased region" description="Basic and acidic residues" evidence="1">
    <location>
        <begin position="277"/>
        <end position="288"/>
    </location>
</feature>
<gene>
    <name evidence="4" type="primary">LOC111102397</name>
</gene>
<keyword evidence="2" id="KW-1133">Transmembrane helix</keyword>
<evidence type="ECO:0000256" key="2">
    <source>
        <dbReference type="SAM" id="Phobius"/>
    </source>
</evidence>
<name>A0A8B8AI13_CRAVI</name>
<feature type="compositionally biased region" description="Basic residues" evidence="1">
    <location>
        <begin position="333"/>
        <end position="342"/>
    </location>
</feature>
<feature type="compositionally biased region" description="Polar residues" evidence="1">
    <location>
        <begin position="237"/>
        <end position="262"/>
    </location>
</feature>
<dbReference type="KEGG" id="cvn:111102397"/>
<feature type="transmembrane region" description="Helical" evidence="2">
    <location>
        <begin position="190"/>
        <end position="217"/>
    </location>
</feature>